<feature type="non-terminal residue" evidence="1">
    <location>
        <position position="1"/>
    </location>
</feature>
<evidence type="ECO:0000313" key="1">
    <source>
        <dbReference type="EMBL" id="KAK2559066.1"/>
    </source>
</evidence>
<comment type="caution">
    <text evidence="1">The sequence shown here is derived from an EMBL/GenBank/DDBJ whole genome shotgun (WGS) entry which is preliminary data.</text>
</comment>
<reference evidence="1" key="2">
    <citation type="journal article" date="2023" name="Science">
        <title>Genomic signatures of disease resistance in endangered staghorn corals.</title>
        <authorList>
            <person name="Vollmer S.V."/>
            <person name="Selwyn J.D."/>
            <person name="Despard B.A."/>
            <person name="Roesel C.L."/>
        </authorList>
    </citation>
    <scope>NUCLEOTIDE SEQUENCE</scope>
    <source>
        <strain evidence="1">K2</strain>
    </source>
</reference>
<organism evidence="1 2">
    <name type="scientific">Acropora cervicornis</name>
    <name type="common">Staghorn coral</name>
    <dbReference type="NCBI Taxonomy" id="6130"/>
    <lineage>
        <taxon>Eukaryota</taxon>
        <taxon>Metazoa</taxon>
        <taxon>Cnidaria</taxon>
        <taxon>Anthozoa</taxon>
        <taxon>Hexacorallia</taxon>
        <taxon>Scleractinia</taxon>
        <taxon>Astrocoeniina</taxon>
        <taxon>Acroporidae</taxon>
        <taxon>Acropora</taxon>
    </lineage>
</organism>
<gene>
    <name evidence="1" type="ORF">P5673_018711</name>
</gene>
<keyword evidence="2" id="KW-1185">Reference proteome</keyword>
<evidence type="ECO:0000313" key="2">
    <source>
        <dbReference type="Proteomes" id="UP001249851"/>
    </source>
</evidence>
<sequence length="91" mass="10454">MPTLLHWCKMNQVQSAFMVRKSCLKEFSVSPTYDFKVRSAFLLQSQLPGKVAGVYGLLDIWHAGVDDALLSLFECFMKWLEIIMGGKRMKH</sequence>
<reference evidence="1" key="1">
    <citation type="journal article" date="2023" name="G3 (Bethesda)">
        <title>Whole genome assembly and annotation of the endangered Caribbean coral Acropora cervicornis.</title>
        <authorList>
            <person name="Selwyn J.D."/>
            <person name="Vollmer S.V."/>
        </authorList>
    </citation>
    <scope>NUCLEOTIDE SEQUENCE</scope>
    <source>
        <strain evidence="1">K2</strain>
    </source>
</reference>
<dbReference type="EMBL" id="JARQWQ010000042">
    <property type="protein sequence ID" value="KAK2559066.1"/>
    <property type="molecule type" value="Genomic_DNA"/>
</dbReference>
<protein>
    <submittedName>
        <fullName evidence="1">Uncharacterized protein</fullName>
    </submittedName>
</protein>
<proteinExistence type="predicted"/>
<dbReference type="AlphaFoldDB" id="A0AAD9V2S1"/>
<accession>A0AAD9V2S1</accession>
<dbReference type="Proteomes" id="UP001249851">
    <property type="component" value="Unassembled WGS sequence"/>
</dbReference>
<name>A0AAD9V2S1_ACRCE</name>